<keyword evidence="3" id="KW-0732">Signal</keyword>
<dbReference type="Gene3D" id="1.10.110.10">
    <property type="entry name" value="Plant lipid-transfer and hydrophobic proteins"/>
    <property type="match status" value="1"/>
</dbReference>
<comment type="caution">
    <text evidence="5">The sequence shown here is derived from an EMBL/GenBank/DDBJ whole genome shotgun (WGS) entry which is preliminary data.</text>
</comment>
<dbReference type="InterPro" id="IPR016140">
    <property type="entry name" value="Bifunc_inhib/LTP/seed_store"/>
</dbReference>
<feature type="compositionally biased region" description="Basic and acidic residues" evidence="2">
    <location>
        <begin position="104"/>
        <end position="114"/>
    </location>
</feature>
<comment type="similarity">
    <text evidence="1">Belongs to the 2S seed storage albumins family.</text>
</comment>
<dbReference type="InterPro" id="IPR000617">
    <property type="entry name" value="Napin/2SS/CON"/>
</dbReference>
<feature type="region of interest" description="Disordered" evidence="2">
    <location>
        <begin position="104"/>
        <end position="156"/>
    </location>
</feature>
<feature type="signal peptide" evidence="3">
    <location>
        <begin position="1"/>
        <end position="19"/>
    </location>
</feature>
<organism evidence="5 6">
    <name type="scientific">Acorus calamus</name>
    <name type="common">Sweet flag</name>
    <dbReference type="NCBI Taxonomy" id="4465"/>
    <lineage>
        <taxon>Eukaryota</taxon>
        <taxon>Viridiplantae</taxon>
        <taxon>Streptophyta</taxon>
        <taxon>Embryophyta</taxon>
        <taxon>Tracheophyta</taxon>
        <taxon>Spermatophyta</taxon>
        <taxon>Magnoliopsida</taxon>
        <taxon>Liliopsida</taxon>
        <taxon>Acoraceae</taxon>
        <taxon>Acorus</taxon>
    </lineage>
</organism>
<evidence type="ECO:0000313" key="5">
    <source>
        <dbReference type="EMBL" id="KAK1306008.1"/>
    </source>
</evidence>
<evidence type="ECO:0000259" key="4">
    <source>
        <dbReference type="SMART" id="SM00499"/>
    </source>
</evidence>
<evidence type="ECO:0000313" key="6">
    <source>
        <dbReference type="Proteomes" id="UP001180020"/>
    </source>
</evidence>
<dbReference type="InterPro" id="IPR036312">
    <property type="entry name" value="Bifun_inhib/LTP/seed_sf"/>
</dbReference>
<dbReference type="PANTHER" id="PTHR35496">
    <property type="entry name" value="2S SEED STORAGE PROTEIN 1-RELATED"/>
    <property type="match status" value="1"/>
</dbReference>
<protein>
    <recommendedName>
        <fullName evidence="4">Bifunctional inhibitor/plant lipid transfer protein/seed storage helical domain-containing protein</fullName>
    </recommendedName>
</protein>
<evidence type="ECO:0000256" key="3">
    <source>
        <dbReference type="SAM" id="SignalP"/>
    </source>
</evidence>
<dbReference type="SMART" id="SM00499">
    <property type="entry name" value="AAI"/>
    <property type="match status" value="1"/>
</dbReference>
<dbReference type="Proteomes" id="UP001180020">
    <property type="component" value="Unassembled WGS sequence"/>
</dbReference>
<feature type="chain" id="PRO_5043900167" description="Bifunctional inhibitor/plant lipid transfer protein/seed storage helical domain-containing protein" evidence="3">
    <location>
        <begin position="20"/>
        <end position="177"/>
    </location>
</feature>
<dbReference type="Pfam" id="PF00234">
    <property type="entry name" value="Tryp_alpha_amyl"/>
    <property type="match status" value="1"/>
</dbReference>
<evidence type="ECO:0000256" key="2">
    <source>
        <dbReference type="SAM" id="MobiDB-lite"/>
    </source>
</evidence>
<accession>A0AAV9E182</accession>
<sequence length="177" mass="19745">MGSWGGVLVGAWRVSIVGVVVIEGSIEEGNKKHWSPEDCDRELEHMHEALSTVCRPYIESGQGGTQVITMMSNDGAPKQCCQQLKKVSKKCRCELIKHLTDEVLSERRGERGGEEGEEQEEGQEEQQGEQEEQEPQEEKGQQVQEQEMVVKRAENLPSECGMKPRLCQIRASGGYSA</sequence>
<dbReference type="PANTHER" id="PTHR35496:SF4">
    <property type="entry name" value="2S SULFUR-RICH SEED STORAGE PROTEIN 2-LIKE"/>
    <property type="match status" value="1"/>
</dbReference>
<keyword evidence="6" id="KW-1185">Reference proteome</keyword>
<evidence type="ECO:0000256" key="1">
    <source>
        <dbReference type="ARBA" id="ARBA00008262"/>
    </source>
</evidence>
<dbReference type="EMBL" id="JAUJYO010000010">
    <property type="protein sequence ID" value="KAK1306008.1"/>
    <property type="molecule type" value="Genomic_DNA"/>
</dbReference>
<reference evidence="5" key="1">
    <citation type="journal article" date="2023" name="Nat. Commun.">
        <title>Diploid and tetraploid genomes of Acorus and the evolution of monocots.</title>
        <authorList>
            <person name="Ma L."/>
            <person name="Liu K.W."/>
            <person name="Li Z."/>
            <person name="Hsiao Y.Y."/>
            <person name="Qi Y."/>
            <person name="Fu T."/>
            <person name="Tang G.D."/>
            <person name="Zhang D."/>
            <person name="Sun W.H."/>
            <person name="Liu D.K."/>
            <person name="Li Y."/>
            <person name="Chen G.Z."/>
            <person name="Liu X.D."/>
            <person name="Liao X.Y."/>
            <person name="Jiang Y.T."/>
            <person name="Yu X."/>
            <person name="Hao Y."/>
            <person name="Huang J."/>
            <person name="Zhao X.W."/>
            <person name="Ke S."/>
            <person name="Chen Y.Y."/>
            <person name="Wu W.L."/>
            <person name="Hsu J.L."/>
            <person name="Lin Y.F."/>
            <person name="Huang M.D."/>
            <person name="Li C.Y."/>
            <person name="Huang L."/>
            <person name="Wang Z.W."/>
            <person name="Zhao X."/>
            <person name="Zhong W.Y."/>
            <person name="Peng D.H."/>
            <person name="Ahmad S."/>
            <person name="Lan S."/>
            <person name="Zhang J.S."/>
            <person name="Tsai W.C."/>
            <person name="Van de Peer Y."/>
            <person name="Liu Z.J."/>
        </authorList>
    </citation>
    <scope>NUCLEOTIDE SEQUENCE</scope>
    <source>
        <strain evidence="5">CP</strain>
    </source>
</reference>
<name>A0AAV9E182_ACOCL</name>
<feature type="compositionally biased region" description="Acidic residues" evidence="2">
    <location>
        <begin position="115"/>
        <end position="135"/>
    </location>
</feature>
<feature type="domain" description="Bifunctional inhibitor/plant lipid transfer protein/seed storage helical" evidence="4">
    <location>
        <begin position="39"/>
        <end position="167"/>
    </location>
</feature>
<dbReference type="AlphaFoldDB" id="A0AAV9E182"/>
<gene>
    <name evidence="5" type="ORF">QJS10_CPA10g00657</name>
</gene>
<proteinExistence type="inferred from homology"/>
<dbReference type="SUPFAM" id="SSF47699">
    <property type="entry name" value="Bifunctional inhibitor/lipid-transfer protein/seed storage 2S albumin"/>
    <property type="match status" value="1"/>
</dbReference>
<reference evidence="5" key="2">
    <citation type="submission" date="2023-06" db="EMBL/GenBank/DDBJ databases">
        <authorList>
            <person name="Ma L."/>
            <person name="Liu K.-W."/>
            <person name="Li Z."/>
            <person name="Hsiao Y.-Y."/>
            <person name="Qi Y."/>
            <person name="Fu T."/>
            <person name="Tang G."/>
            <person name="Zhang D."/>
            <person name="Sun W.-H."/>
            <person name="Liu D.-K."/>
            <person name="Li Y."/>
            <person name="Chen G.-Z."/>
            <person name="Liu X.-D."/>
            <person name="Liao X.-Y."/>
            <person name="Jiang Y.-T."/>
            <person name="Yu X."/>
            <person name="Hao Y."/>
            <person name="Huang J."/>
            <person name="Zhao X.-W."/>
            <person name="Ke S."/>
            <person name="Chen Y.-Y."/>
            <person name="Wu W.-L."/>
            <person name="Hsu J.-L."/>
            <person name="Lin Y.-F."/>
            <person name="Huang M.-D."/>
            <person name="Li C.-Y."/>
            <person name="Huang L."/>
            <person name="Wang Z.-W."/>
            <person name="Zhao X."/>
            <person name="Zhong W.-Y."/>
            <person name="Peng D.-H."/>
            <person name="Ahmad S."/>
            <person name="Lan S."/>
            <person name="Zhang J.-S."/>
            <person name="Tsai W.-C."/>
            <person name="Van De Peer Y."/>
            <person name="Liu Z.-J."/>
        </authorList>
    </citation>
    <scope>NUCLEOTIDE SEQUENCE</scope>
    <source>
        <strain evidence="5">CP</strain>
        <tissue evidence="5">Leaves</tissue>
    </source>
</reference>
<dbReference type="GO" id="GO:0045735">
    <property type="term" value="F:nutrient reservoir activity"/>
    <property type="evidence" value="ECO:0007669"/>
    <property type="project" value="InterPro"/>
</dbReference>